<proteinExistence type="predicted"/>
<accession>A0A7W4J3Q0</accession>
<evidence type="ECO:0000313" key="2">
    <source>
        <dbReference type="EMBL" id="MBB2174081.1"/>
    </source>
</evidence>
<evidence type="ECO:0000313" key="3">
    <source>
        <dbReference type="Proteomes" id="UP000577891"/>
    </source>
</evidence>
<feature type="transmembrane region" description="Helical" evidence="1">
    <location>
        <begin position="20"/>
        <end position="44"/>
    </location>
</feature>
<keyword evidence="3" id="KW-1185">Reference proteome</keyword>
<name>A0A7W4J3Q0_9PROT</name>
<gene>
    <name evidence="2" type="ORF">HLH35_18520</name>
</gene>
<dbReference type="AlphaFoldDB" id="A0A7W4J3Q0"/>
<keyword evidence="1" id="KW-0812">Transmembrane</keyword>
<evidence type="ECO:0000256" key="1">
    <source>
        <dbReference type="SAM" id="Phobius"/>
    </source>
</evidence>
<protein>
    <submittedName>
        <fullName evidence="2">Uncharacterized protein</fullName>
    </submittedName>
</protein>
<reference evidence="2 3" key="1">
    <citation type="submission" date="2020-04" db="EMBL/GenBank/DDBJ databases">
        <title>Description of novel Gluconacetobacter.</title>
        <authorList>
            <person name="Sombolestani A."/>
        </authorList>
    </citation>
    <scope>NUCLEOTIDE SEQUENCE [LARGE SCALE GENOMIC DNA]</scope>
    <source>
        <strain evidence="2 3">LMG 27724</strain>
    </source>
</reference>
<organism evidence="2 3">
    <name type="scientific">Gluconacetobacter asukensis</name>
    <dbReference type="NCBI Taxonomy" id="1017181"/>
    <lineage>
        <taxon>Bacteria</taxon>
        <taxon>Pseudomonadati</taxon>
        <taxon>Pseudomonadota</taxon>
        <taxon>Alphaproteobacteria</taxon>
        <taxon>Acetobacterales</taxon>
        <taxon>Acetobacteraceae</taxon>
        <taxon>Gluconacetobacter</taxon>
    </lineage>
</organism>
<sequence length="67" mass="7430">MGGEVLASVLFLKKRTKKLLIRSGVFLLGHAMALNGSKVFLLLFRKTKEGTFSTPVRRRSSNVRAVP</sequence>
<keyword evidence="1" id="KW-0472">Membrane</keyword>
<dbReference type="Proteomes" id="UP000577891">
    <property type="component" value="Unassembled WGS sequence"/>
</dbReference>
<dbReference type="EMBL" id="JABEQE010000027">
    <property type="protein sequence ID" value="MBB2174081.1"/>
    <property type="molecule type" value="Genomic_DNA"/>
</dbReference>
<dbReference type="RefSeq" id="WP_182980547.1">
    <property type="nucleotide sequence ID" value="NZ_BAABGB010000053.1"/>
</dbReference>
<keyword evidence="1" id="KW-1133">Transmembrane helix</keyword>
<comment type="caution">
    <text evidence="2">The sequence shown here is derived from an EMBL/GenBank/DDBJ whole genome shotgun (WGS) entry which is preliminary data.</text>
</comment>